<evidence type="ECO:0000313" key="4">
    <source>
        <dbReference type="Proteomes" id="UP000263377"/>
    </source>
</evidence>
<feature type="chain" id="PRO_5016621842" description="Secreted protein" evidence="2">
    <location>
        <begin position="21"/>
        <end position="231"/>
    </location>
</feature>
<dbReference type="NCBIfam" id="NF040681">
    <property type="entry name" value="GPS-CTERM"/>
    <property type="match status" value="1"/>
</dbReference>
<evidence type="ECO:0008006" key="5">
    <source>
        <dbReference type="Google" id="ProtNLM"/>
    </source>
</evidence>
<feature type="region of interest" description="Disordered" evidence="1">
    <location>
        <begin position="106"/>
        <end position="134"/>
    </location>
</feature>
<feature type="signal peptide" evidence="2">
    <location>
        <begin position="1"/>
        <end position="20"/>
    </location>
</feature>
<accession>A0A373A572</accession>
<dbReference type="NCBIfam" id="NF040672">
    <property type="entry name" value="SCO2322_fam"/>
    <property type="match status" value="1"/>
</dbReference>
<dbReference type="InterPro" id="IPR047703">
    <property type="entry name" value="SCO2322-like"/>
</dbReference>
<evidence type="ECO:0000313" key="3">
    <source>
        <dbReference type="EMBL" id="RGD62944.1"/>
    </source>
</evidence>
<organism evidence="3 4">
    <name type="scientific">Kitasatospora xanthocidica</name>
    <dbReference type="NCBI Taxonomy" id="83382"/>
    <lineage>
        <taxon>Bacteria</taxon>
        <taxon>Bacillati</taxon>
        <taxon>Actinomycetota</taxon>
        <taxon>Actinomycetes</taxon>
        <taxon>Kitasatosporales</taxon>
        <taxon>Streptomycetaceae</taxon>
        <taxon>Kitasatospora</taxon>
    </lineage>
</organism>
<gene>
    <name evidence="3" type="ORF">DR950_17045</name>
</gene>
<reference evidence="3 4" key="1">
    <citation type="submission" date="2018-08" db="EMBL/GenBank/DDBJ databases">
        <title>Diversity &amp; Physiological Properties of Lignin-Decomposing Actinobacteria from Soil.</title>
        <authorList>
            <person name="Roh S.G."/>
            <person name="Kim S.B."/>
        </authorList>
    </citation>
    <scope>NUCLEOTIDE SEQUENCE [LARGE SCALE GENOMIC DNA]</scope>
    <source>
        <strain evidence="3 4">MMS17-GH009</strain>
    </source>
</reference>
<keyword evidence="4" id="KW-1185">Reference proteome</keyword>
<sequence length="231" mass="22797">MLLPLLGAVLLLASAAPAQAAGYRYWSFWRGAEGGSWTYQQQGPSVAVPPDGAVDGWRFALSPDGGQDAAKPRTAGSFAEICADTPAQEGRKRVAVVLDFGTAEDAGSAAGSSISGSSVSGSSTSGSSAASVPEQRTACATVAPRATSAEVLATVAPPLRYDTNGLLCAIAGYPKAGCGDQVGAAGAAQPAAGSADQSTGSGPDVGLIAGGALVAVLAGGAVWQARRRRHP</sequence>
<evidence type="ECO:0000256" key="1">
    <source>
        <dbReference type="SAM" id="MobiDB-lite"/>
    </source>
</evidence>
<name>A0A373A572_9ACTN</name>
<feature type="compositionally biased region" description="Low complexity" evidence="1">
    <location>
        <begin position="106"/>
        <end position="131"/>
    </location>
</feature>
<proteinExistence type="predicted"/>
<protein>
    <recommendedName>
        <fullName evidence="5">Secreted protein</fullName>
    </recommendedName>
</protein>
<dbReference type="EMBL" id="QVIG01000001">
    <property type="protein sequence ID" value="RGD62944.1"/>
    <property type="molecule type" value="Genomic_DNA"/>
</dbReference>
<dbReference type="InterPro" id="IPR047704">
    <property type="entry name" value="GPS-CTERM"/>
</dbReference>
<dbReference type="AlphaFoldDB" id="A0A373A572"/>
<comment type="caution">
    <text evidence="3">The sequence shown here is derived from an EMBL/GenBank/DDBJ whole genome shotgun (WGS) entry which is preliminary data.</text>
</comment>
<keyword evidence="2" id="KW-0732">Signal</keyword>
<evidence type="ECO:0000256" key="2">
    <source>
        <dbReference type="SAM" id="SignalP"/>
    </source>
</evidence>
<dbReference type="Proteomes" id="UP000263377">
    <property type="component" value="Unassembled WGS sequence"/>
</dbReference>